<dbReference type="WBParaSite" id="nRc.2.0.1.t05157-RA">
    <property type="protein sequence ID" value="nRc.2.0.1.t05157-RA"/>
    <property type="gene ID" value="nRc.2.0.1.g05157"/>
</dbReference>
<organism evidence="1 2">
    <name type="scientific">Romanomermis culicivorax</name>
    <name type="common">Nematode worm</name>
    <dbReference type="NCBI Taxonomy" id="13658"/>
    <lineage>
        <taxon>Eukaryota</taxon>
        <taxon>Metazoa</taxon>
        <taxon>Ecdysozoa</taxon>
        <taxon>Nematoda</taxon>
        <taxon>Enoplea</taxon>
        <taxon>Dorylaimia</taxon>
        <taxon>Mermithida</taxon>
        <taxon>Mermithoidea</taxon>
        <taxon>Mermithidae</taxon>
        <taxon>Romanomermis</taxon>
    </lineage>
</organism>
<reference evidence="2" key="1">
    <citation type="submission" date="2022-11" db="UniProtKB">
        <authorList>
            <consortium name="WormBaseParasite"/>
        </authorList>
    </citation>
    <scope>IDENTIFICATION</scope>
</reference>
<protein>
    <submittedName>
        <fullName evidence="2">Uncharacterized protein</fullName>
    </submittedName>
</protein>
<evidence type="ECO:0000313" key="2">
    <source>
        <dbReference type="WBParaSite" id="nRc.2.0.1.t05157-RA"/>
    </source>
</evidence>
<proteinExistence type="predicted"/>
<sequence>MRSQPMWIKISNLPRIFRRILVRSVTAPSKRETGWRGRFSGVAAVSFALVIENSDAPIAHSFHAVHFSSAVGAFAYHGYVAVNVLDYFPAAYGSFEFL</sequence>
<name>A0A915HUR9_ROMCU</name>
<keyword evidence="1" id="KW-1185">Reference proteome</keyword>
<dbReference type="AlphaFoldDB" id="A0A915HUR9"/>
<dbReference type="Proteomes" id="UP000887565">
    <property type="component" value="Unplaced"/>
</dbReference>
<accession>A0A915HUR9</accession>
<evidence type="ECO:0000313" key="1">
    <source>
        <dbReference type="Proteomes" id="UP000887565"/>
    </source>
</evidence>